<dbReference type="InterPro" id="IPR043917">
    <property type="entry name" value="DUF5753"/>
</dbReference>
<dbReference type="Proteomes" id="UP001197247">
    <property type="component" value="Unassembled WGS sequence"/>
</dbReference>
<evidence type="ECO:0000259" key="1">
    <source>
        <dbReference type="PROSITE" id="PS50943"/>
    </source>
</evidence>
<dbReference type="Gene3D" id="1.10.260.40">
    <property type="entry name" value="lambda repressor-like DNA-binding domains"/>
    <property type="match status" value="1"/>
</dbReference>
<keyword evidence="3" id="KW-1185">Reference proteome</keyword>
<dbReference type="Pfam" id="PF13560">
    <property type="entry name" value="HTH_31"/>
    <property type="match status" value="1"/>
</dbReference>
<gene>
    <name evidence="2" type="ORF">KIH74_17605</name>
</gene>
<dbReference type="Pfam" id="PF19054">
    <property type="entry name" value="DUF5753"/>
    <property type="match status" value="1"/>
</dbReference>
<accession>A0ABS5TI44</accession>
<evidence type="ECO:0000313" key="3">
    <source>
        <dbReference type="Proteomes" id="UP001197247"/>
    </source>
</evidence>
<dbReference type="SUPFAM" id="SSF47413">
    <property type="entry name" value="lambda repressor-like DNA-binding domains"/>
    <property type="match status" value="1"/>
</dbReference>
<organism evidence="2 3">
    <name type="scientific">Kineosporia corallincola</name>
    <dbReference type="NCBI Taxonomy" id="2835133"/>
    <lineage>
        <taxon>Bacteria</taxon>
        <taxon>Bacillati</taxon>
        <taxon>Actinomycetota</taxon>
        <taxon>Actinomycetes</taxon>
        <taxon>Kineosporiales</taxon>
        <taxon>Kineosporiaceae</taxon>
        <taxon>Kineosporia</taxon>
    </lineage>
</organism>
<dbReference type="PROSITE" id="PS50943">
    <property type="entry name" value="HTH_CROC1"/>
    <property type="match status" value="1"/>
</dbReference>
<dbReference type="RefSeq" id="WP_214157065.1">
    <property type="nucleotide sequence ID" value="NZ_JAHBAY010000007.1"/>
</dbReference>
<proteinExistence type="predicted"/>
<dbReference type="EMBL" id="JAHBAY010000007">
    <property type="protein sequence ID" value="MBT0770763.1"/>
    <property type="molecule type" value="Genomic_DNA"/>
</dbReference>
<comment type="caution">
    <text evidence="2">The sequence shown here is derived from an EMBL/GenBank/DDBJ whole genome shotgun (WGS) entry which is preliminary data.</text>
</comment>
<dbReference type="InterPro" id="IPR010982">
    <property type="entry name" value="Lambda_DNA-bd_dom_sf"/>
</dbReference>
<name>A0ABS5TI44_9ACTN</name>
<dbReference type="InterPro" id="IPR001387">
    <property type="entry name" value="Cro/C1-type_HTH"/>
</dbReference>
<reference evidence="2 3" key="1">
    <citation type="submission" date="2021-05" db="EMBL/GenBank/DDBJ databases">
        <title>Kineosporia and Streptomyces sp. nov. two new marine actinobacteria isolated from Coral.</title>
        <authorList>
            <person name="Buangrab K."/>
            <person name="Sutthacheep M."/>
            <person name="Yeemin T."/>
            <person name="Harunari E."/>
            <person name="Igarashi Y."/>
            <person name="Kanchanasin P."/>
            <person name="Tanasupawat S."/>
            <person name="Phongsopitanun W."/>
        </authorList>
    </citation>
    <scope>NUCLEOTIDE SEQUENCE [LARGE SCALE GENOMIC DNA]</scope>
    <source>
        <strain evidence="2 3">J2-2</strain>
    </source>
</reference>
<sequence length="315" mass="34954">MWGVGSLLIRVYDPLRTEGDEVQAEVTGSTVPRRQLGRYMRDLRGHARMTVRTAARELEWSEGKIWRIETGQSSMRSHDAELMCRVYGADIATTQALSALAKETKARGWWHSYGDVIPGYFDVYIGLEEAASEFYWYESDLVPGLLQTEAYAWALISAANPSVSDDEIGRLVQVRAGRSALLTRATAPPAFQAVMGEAVLRCPVGGPDVMGDQLERILELGDLEHVQLRVMPFGAGLHSGLHARPFITLRFPANSDGRESEPPTVYIESFTGALYLDKPAEVAQYETAWKSLWSSALDESVSVDLVRRAARGFKK</sequence>
<evidence type="ECO:0000313" key="2">
    <source>
        <dbReference type="EMBL" id="MBT0770763.1"/>
    </source>
</evidence>
<protein>
    <submittedName>
        <fullName evidence="2">Helix-turn-helix domain-containing protein</fullName>
    </submittedName>
</protein>
<feature type="domain" description="HTH cro/C1-type" evidence="1">
    <location>
        <begin position="40"/>
        <end position="94"/>
    </location>
</feature>